<comment type="caution">
    <text evidence="12">The sequence shown here is derived from an EMBL/GenBank/DDBJ whole genome shotgun (WGS) entry which is preliminary data.</text>
</comment>
<proteinExistence type="inferred from homology"/>
<evidence type="ECO:0000256" key="3">
    <source>
        <dbReference type="ARBA" id="ARBA00022475"/>
    </source>
</evidence>
<reference evidence="13" key="1">
    <citation type="journal article" date="2019" name="Int. J. Syst. Evol. Microbiol.">
        <title>The Global Catalogue of Microorganisms (GCM) 10K type strain sequencing project: providing services to taxonomists for standard genome sequencing and annotation.</title>
        <authorList>
            <consortium name="The Broad Institute Genomics Platform"/>
            <consortium name="The Broad Institute Genome Sequencing Center for Infectious Disease"/>
            <person name="Wu L."/>
            <person name="Ma J."/>
        </authorList>
    </citation>
    <scope>NUCLEOTIDE SEQUENCE [LARGE SCALE GENOMIC DNA]</scope>
    <source>
        <strain evidence="13">JCM 18423</strain>
    </source>
</reference>
<dbReference type="EMBL" id="BAABKD010000009">
    <property type="protein sequence ID" value="GAA5090973.1"/>
    <property type="molecule type" value="Genomic_DNA"/>
</dbReference>
<keyword evidence="8 10" id="KW-0811">Translocation</keyword>
<dbReference type="HAMAP" id="MF_00237">
    <property type="entry name" value="TatB"/>
    <property type="match status" value="1"/>
</dbReference>
<evidence type="ECO:0000256" key="4">
    <source>
        <dbReference type="ARBA" id="ARBA00022519"/>
    </source>
</evidence>
<comment type="subcellular location">
    <subcellularLocation>
        <location evidence="10">Cell membrane</location>
        <topology evidence="10">Single-pass membrane protein</topology>
    </subcellularLocation>
    <subcellularLocation>
        <location evidence="1">Membrane</location>
        <topology evidence="1">Single-pass membrane protein</topology>
    </subcellularLocation>
</comment>
<evidence type="ECO:0000256" key="6">
    <source>
        <dbReference type="ARBA" id="ARBA00022927"/>
    </source>
</evidence>
<evidence type="ECO:0000313" key="13">
    <source>
        <dbReference type="Proteomes" id="UP001500227"/>
    </source>
</evidence>
<keyword evidence="9 10" id="KW-0472">Membrane</keyword>
<evidence type="ECO:0000256" key="5">
    <source>
        <dbReference type="ARBA" id="ARBA00022692"/>
    </source>
</evidence>
<dbReference type="NCBIfam" id="TIGR01410">
    <property type="entry name" value="tatB"/>
    <property type="match status" value="1"/>
</dbReference>
<dbReference type="InterPro" id="IPR018448">
    <property type="entry name" value="TatB"/>
</dbReference>
<keyword evidence="6 10" id="KW-0653">Protein transport</keyword>
<keyword evidence="4" id="KW-0997">Cell inner membrane</keyword>
<feature type="region of interest" description="Disordered" evidence="11">
    <location>
        <begin position="91"/>
        <end position="135"/>
    </location>
</feature>
<comment type="subunit">
    <text evidence="10">The Tat system comprises two distinct complexes: a TatABC complex, containing multiple copies of TatA, TatB and TatC subunits, and a separate TatA complex, containing only TatA subunits. Substrates initially bind to the TatABC complex, which probably triggers association of the separate TatA complex to form the active translocon.</text>
</comment>
<protein>
    <recommendedName>
        <fullName evidence="10">Sec-independent protein translocase protein TatB</fullName>
    </recommendedName>
</protein>
<comment type="function">
    <text evidence="10">Part of the twin-arginine translocation (Tat) system that transports large folded proteins containing a characteristic twin-arginine motif in their signal peptide across membranes. Together with TatC, TatB is part of a receptor directly interacting with Tat signal peptides. TatB may form an oligomeric binding site that transiently accommodates folded Tat precursor proteins before their translocation.</text>
</comment>
<evidence type="ECO:0000256" key="9">
    <source>
        <dbReference type="ARBA" id="ARBA00023136"/>
    </source>
</evidence>
<evidence type="ECO:0000256" key="2">
    <source>
        <dbReference type="ARBA" id="ARBA00022448"/>
    </source>
</evidence>
<organism evidence="12 13">
    <name type="scientific">Paenalcaligenes hermetiae</name>
    <dbReference type="NCBI Taxonomy" id="1157987"/>
    <lineage>
        <taxon>Bacteria</taxon>
        <taxon>Pseudomonadati</taxon>
        <taxon>Pseudomonadota</taxon>
        <taxon>Betaproteobacteria</taxon>
        <taxon>Burkholderiales</taxon>
        <taxon>Alcaligenaceae</taxon>
        <taxon>Paenalcaligenes</taxon>
    </lineage>
</organism>
<evidence type="ECO:0000256" key="1">
    <source>
        <dbReference type="ARBA" id="ARBA00004167"/>
    </source>
</evidence>
<sequence length="135" mass="15057">MFDISFSELLLIGVVALVVLGPERLPRVARTVGHMFGRAQRYMNEVKSDIQREIDLDEINSIKKQMEEASTSIKQSVNQFSNQIKDPLEEARKAVNELGQDTEQVGESLIKDTKITSDPAPTSPASDDRPGDKKE</sequence>
<name>A0ABP9M5I2_9BURK</name>
<gene>
    <name evidence="10 12" type="primary">tatB</name>
    <name evidence="12" type="ORF">GCM10023337_16090</name>
</gene>
<accession>A0ABP9M5I2</accession>
<evidence type="ECO:0000313" key="12">
    <source>
        <dbReference type="EMBL" id="GAA5090973.1"/>
    </source>
</evidence>
<dbReference type="PANTHER" id="PTHR33162:SF1">
    <property type="entry name" value="SEC-INDEPENDENT PROTEIN TRANSLOCASE PROTEIN TATA, CHLOROPLASTIC"/>
    <property type="match status" value="1"/>
</dbReference>
<dbReference type="Proteomes" id="UP001500227">
    <property type="component" value="Unassembled WGS sequence"/>
</dbReference>
<keyword evidence="5 10" id="KW-0812">Transmembrane</keyword>
<dbReference type="Pfam" id="PF02416">
    <property type="entry name" value="TatA_B_E"/>
    <property type="match status" value="1"/>
</dbReference>
<keyword evidence="3 10" id="KW-1003">Cell membrane</keyword>
<dbReference type="PRINTS" id="PR01506">
    <property type="entry name" value="TATBPROTEIN"/>
</dbReference>
<keyword evidence="7 10" id="KW-1133">Transmembrane helix</keyword>
<dbReference type="Gene3D" id="1.20.5.3310">
    <property type="match status" value="1"/>
</dbReference>
<dbReference type="RefSeq" id="WP_260650848.1">
    <property type="nucleotide sequence ID" value="NZ_BAABKD010000009.1"/>
</dbReference>
<evidence type="ECO:0000256" key="8">
    <source>
        <dbReference type="ARBA" id="ARBA00023010"/>
    </source>
</evidence>
<comment type="similarity">
    <text evidence="10">Belongs to the TatB family.</text>
</comment>
<keyword evidence="2 10" id="KW-0813">Transport</keyword>
<evidence type="ECO:0000256" key="7">
    <source>
        <dbReference type="ARBA" id="ARBA00022989"/>
    </source>
</evidence>
<keyword evidence="13" id="KW-1185">Reference proteome</keyword>
<evidence type="ECO:0000256" key="10">
    <source>
        <dbReference type="HAMAP-Rule" id="MF_00237"/>
    </source>
</evidence>
<evidence type="ECO:0000256" key="11">
    <source>
        <dbReference type="SAM" id="MobiDB-lite"/>
    </source>
</evidence>
<dbReference type="InterPro" id="IPR003369">
    <property type="entry name" value="TatA/B/E"/>
</dbReference>
<dbReference type="PANTHER" id="PTHR33162">
    <property type="entry name" value="SEC-INDEPENDENT PROTEIN TRANSLOCASE PROTEIN TATA, CHLOROPLASTIC"/>
    <property type="match status" value="1"/>
</dbReference>
<feature type="compositionally biased region" description="Basic and acidic residues" evidence="11">
    <location>
        <begin position="126"/>
        <end position="135"/>
    </location>
</feature>